<dbReference type="OrthoDB" id="9800547at2"/>
<protein>
    <submittedName>
        <fullName evidence="8">HpcH/HpaI aldolase</fullName>
    </submittedName>
</protein>
<evidence type="ECO:0000256" key="3">
    <source>
        <dbReference type="ARBA" id="ARBA00022723"/>
    </source>
</evidence>
<dbReference type="GO" id="GO:0000287">
    <property type="term" value="F:magnesium ion binding"/>
    <property type="evidence" value="ECO:0007669"/>
    <property type="project" value="TreeGrafter"/>
</dbReference>
<evidence type="ECO:0000259" key="7">
    <source>
        <dbReference type="Pfam" id="PF03328"/>
    </source>
</evidence>
<keyword evidence="3 6" id="KW-0479">Metal-binding</keyword>
<dbReference type="SUPFAM" id="SSF51621">
    <property type="entry name" value="Phosphoenolpyruvate/pyruvate domain"/>
    <property type="match status" value="1"/>
</dbReference>
<evidence type="ECO:0000256" key="5">
    <source>
        <dbReference type="PIRSR" id="PIRSR015582-1"/>
    </source>
</evidence>
<evidence type="ECO:0000256" key="2">
    <source>
        <dbReference type="ARBA" id="ARBA00005568"/>
    </source>
</evidence>
<comment type="similarity">
    <text evidence="2">Belongs to the HpcH/HpaI aldolase family.</text>
</comment>
<gene>
    <name evidence="8" type="ordered locus">Mnod_0293</name>
</gene>
<dbReference type="EMBL" id="CP001349">
    <property type="protein sequence ID" value="ACL55337.1"/>
    <property type="molecule type" value="Genomic_DNA"/>
</dbReference>
<dbReference type="InterPro" id="IPR040442">
    <property type="entry name" value="Pyrv_kinase-like_dom_sf"/>
</dbReference>
<dbReference type="RefSeq" id="WP_015927049.1">
    <property type="nucleotide sequence ID" value="NC_011894.1"/>
</dbReference>
<feature type="binding site" evidence="6">
    <location>
        <position position="156"/>
    </location>
    <ligand>
        <name>Mg(2+)</name>
        <dbReference type="ChEBI" id="CHEBI:18420"/>
    </ligand>
</feature>
<dbReference type="PIRSF" id="PIRSF015582">
    <property type="entry name" value="Cit_lyase_B"/>
    <property type="match status" value="1"/>
</dbReference>
<evidence type="ECO:0000313" key="9">
    <source>
        <dbReference type="Proteomes" id="UP000008207"/>
    </source>
</evidence>
<dbReference type="InterPro" id="IPR011206">
    <property type="entry name" value="Citrate_lyase_beta/mcl1/mcl2"/>
</dbReference>
<comment type="cofactor">
    <cofactor evidence="1">
        <name>Mg(2+)</name>
        <dbReference type="ChEBI" id="CHEBI:18420"/>
    </cofactor>
</comment>
<reference evidence="8 9" key="1">
    <citation type="submission" date="2009-01" db="EMBL/GenBank/DDBJ databases">
        <title>Complete sequence of chromosome of Methylobacterium nodulans ORS 2060.</title>
        <authorList>
            <consortium name="US DOE Joint Genome Institute"/>
            <person name="Lucas S."/>
            <person name="Copeland A."/>
            <person name="Lapidus A."/>
            <person name="Glavina del Rio T."/>
            <person name="Dalin E."/>
            <person name="Tice H."/>
            <person name="Bruce D."/>
            <person name="Goodwin L."/>
            <person name="Pitluck S."/>
            <person name="Sims D."/>
            <person name="Brettin T."/>
            <person name="Detter J.C."/>
            <person name="Han C."/>
            <person name="Larimer F."/>
            <person name="Land M."/>
            <person name="Hauser L."/>
            <person name="Kyrpides N."/>
            <person name="Ivanova N."/>
            <person name="Marx C.J."/>
            <person name="Richardson P."/>
        </authorList>
    </citation>
    <scope>NUCLEOTIDE SEQUENCE [LARGE SCALE GENOMIC DNA]</scope>
    <source>
        <strain evidence="9">LMG 21967 / CNCM I-2342 / ORS 2060</strain>
    </source>
</reference>
<name>B8IAU4_METNO</name>
<dbReference type="HOGENOM" id="CLU_044864_0_2_5"/>
<dbReference type="GO" id="GO:0003824">
    <property type="term" value="F:catalytic activity"/>
    <property type="evidence" value="ECO:0007669"/>
    <property type="project" value="InterPro"/>
</dbReference>
<accession>B8IAU4</accession>
<sequence>MRSLLFVPGDSARKLDKALDSGADALILDLEDSVAMAEKPAARAATAGFLARARDLPARPRLYVRINALETGLADDDLAAVMPASPDGIVLPKAAGGPDVAALGARLAVHEAEAGLADCATRILPIATETAQAVFALGTLAGSSPRLAGVTWGAEDLSADLGAETNRGEDGGWSAPFRLARNLALLAAAAAEVDAIDTINAAFRDLDGLARECREARRDGFVGKMAIHPAQVPVINAAFTPSEAELARARAVVAAFAQAPGTGVVGVEGQMLDRPHLRRAERLLARVGGGV</sequence>
<dbReference type="PANTHER" id="PTHR32308">
    <property type="entry name" value="LYASE BETA SUBUNIT, PUTATIVE (AFU_ORTHOLOGUE AFUA_4G13030)-RELATED"/>
    <property type="match status" value="1"/>
</dbReference>
<keyword evidence="9" id="KW-1185">Reference proteome</keyword>
<feature type="domain" description="HpcH/HpaI aldolase/citrate lyase" evidence="7">
    <location>
        <begin position="2"/>
        <end position="229"/>
    </location>
</feature>
<dbReference type="Proteomes" id="UP000008207">
    <property type="component" value="Chromosome"/>
</dbReference>
<dbReference type="STRING" id="460265.Mnod_0293"/>
<dbReference type="eggNOG" id="COG2301">
    <property type="taxonomic scope" value="Bacteria"/>
</dbReference>
<organism evidence="8 9">
    <name type="scientific">Methylobacterium nodulans (strain LMG 21967 / CNCM I-2342 / ORS 2060)</name>
    <dbReference type="NCBI Taxonomy" id="460265"/>
    <lineage>
        <taxon>Bacteria</taxon>
        <taxon>Pseudomonadati</taxon>
        <taxon>Pseudomonadota</taxon>
        <taxon>Alphaproteobacteria</taxon>
        <taxon>Hyphomicrobiales</taxon>
        <taxon>Methylobacteriaceae</taxon>
        <taxon>Methylobacterium</taxon>
    </lineage>
</organism>
<dbReference type="Gene3D" id="3.20.20.60">
    <property type="entry name" value="Phosphoenolpyruvate-binding domains"/>
    <property type="match status" value="1"/>
</dbReference>
<dbReference type="AlphaFoldDB" id="B8IAU4"/>
<dbReference type="InterPro" id="IPR015813">
    <property type="entry name" value="Pyrv/PenolPyrv_kinase-like_dom"/>
</dbReference>
<evidence type="ECO:0000256" key="6">
    <source>
        <dbReference type="PIRSR" id="PIRSR015582-2"/>
    </source>
</evidence>
<dbReference type="PANTHER" id="PTHR32308:SF0">
    <property type="entry name" value="HPCH_HPAI ALDOLASE_CITRATE LYASE DOMAIN-CONTAINING PROTEIN"/>
    <property type="match status" value="1"/>
</dbReference>
<evidence type="ECO:0000256" key="1">
    <source>
        <dbReference type="ARBA" id="ARBA00001946"/>
    </source>
</evidence>
<proteinExistence type="inferred from homology"/>
<evidence type="ECO:0000313" key="8">
    <source>
        <dbReference type="EMBL" id="ACL55337.1"/>
    </source>
</evidence>
<keyword evidence="4 6" id="KW-0460">Magnesium</keyword>
<feature type="binding site" evidence="5">
    <location>
        <position position="65"/>
    </location>
    <ligand>
        <name>substrate</name>
    </ligand>
</feature>
<evidence type="ECO:0000256" key="4">
    <source>
        <dbReference type="ARBA" id="ARBA00022842"/>
    </source>
</evidence>
<feature type="binding site" evidence="5">
    <location>
        <position position="129"/>
    </location>
    <ligand>
        <name>substrate</name>
    </ligand>
</feature>
<dbReference type="GO" id="GO:0006107">
    <property type="term" value="P:oxaloacetate metabolic process"/>
    <property type="evidence" value="ECO:0007669"/>
    <property type="project" value="TreeGrafter"/>
</dbReference>
<dbReference type="KEGG" id="mno:Mnod_0293"/>
<feature type="binding site" evidence="6">
    <location>
        <position position="129"/>
    </location>
    <ligand>
        <name>Mg(2+)</name>
        <dbReference type="ChEBI" id="CHEBI:18420"/>
    </ligand>
</feature>
<dbReference type="Pfam" id="PF03328">
    <property type="entry name" value="HpcH_HpaI"/>
    <property type="match status" value="1"/>
</dbReference>
<dbReference type="InterPro" id="IPR005000">
    <property type="entry name" value="Aldolase/citrate-lyase_domain"/>
</dbReference>